<keyword evidence="1" id="KW-0812">Transmembrane</keyword>
<dbReference type="AlphaFoldDB" id="A0A834TL18"/>
<keyword evidence="1" id="KW-1133">Transmembrane helix</keyword>
<reference evidence="2" key="1">
    <citation type="submission" date="2020-09" db="EMBL/GenBank/DDBJ databases">
        <title>Genome-Enabled Discovery of Anthraquinone Biosynthesis in Senna tora.</title>
        <authorList>
            <person name="Kang S.-H."/>
            <person name="Pandey R.P."/>
            <person name="Lee C.-M."/>
            <person name="Sim J.-S."/>
            <person name="Jeong J.-T."/>
            <person name="Choi B.-S."/>
            <person name="Jung M."/>
            <person name="Ginzburg D."/>
            <person name="Zhao K."/>
            <person name="Won S.Y."/>
            <person name="Oh T.-J."/>
            <person name="Yu Y."/>
            <person name="Kim N.-H."/>
            <person name="Lee O.R."/>
            <person name="Lee T.-H."/>
            <person name="Bashyal P."/>
            <person name="Kim T.-S."/>
            <person name="Lee W.-H."/>
            <person name="Kawkins C."/>
            <person name="Kim C.-K."/>
            <person name="Kim J.S."/>
            <person name="Ahn B.O."/>
            <person name="Rhee S.Y."/>
            <person name="Sohng J.K."/>
        </authorList>
    </citation>
    <scope>NUCLEOTIDE SEQUENCE</scope>
    <source>
        <tissue evidence="2">Leaf</tissue>
    </source>
</reference>
<protein>
    <submittedName>
        <fullName evidence="2">Uncharacterized protein</fullName>
    </submittedName>
</protein>
<sequence length="131" mass="14963">MEAQAQSCFSLFSPIQVYQGEATRSRGFQKLMEIRMKLGWSIAREKGAWSCYRKTGKEAWLLEFSRITNTSNIEVSFICRALAMAPFVERGLSWFTIKFKFQSQGKAFMTIVAFCFGVAISLFSVITLLWA</sequence>
<evidence type="ECO:0000313" key="3">
    <source>
        <dbReference type="Proteomes" id="UP000634136"/>
    </source>
</evidence>
<keyword evidence="1" id="KW-0472">Membrane</keyword>
<proteinExistence type="predicted"/>
<dbReference type="OrthoDB" id="2020192at2759"/>
<organism evidence="2 3">
    <name type="scientific">Senna tora</name>
    <dbReference type="NCBI Taxonomy" id="362788"/>
    <lineage>
        <taxon>Eukaryota</taxon>
        <taxon>Viridiplantae</taxon>
        <taxon>Streptophyta</taxon>
        <taxon>Embryophyta</taxon>
        <taxon>Tracheophyta</taxon>
        <taxon>Spermatophyta</taxon>
        <taxon>Magnoliopsida</taxon>
        <taxon>eudicotyledons</taxon>
        <taxon>Gunneridae</taxon>
        <taxon>Pentapetalae</taxon>
        <taxon>rosids</taxon>
        <taxon>fabids</taxon>
        <taxon>Fabales</taxon>
        <taxon>Fabaceae</taxon>
        <taxon>Caesalpinioideae</taxon>
        <taxon>Cassia clade</taxon>
        <taxon>Senna</taxon>
    </lineage>
</organism>
<accession>A0A834TL18</accession>
<dbReference type="Proteomes" id="UP000634136">
    <property type="component" value="Unassembled WGS sequence"/>
</dbReference>
<gene>
    <name evidence="2" type="ORF">G2W53_022332</name>
</gene>
<evidence type="ECO:0000256" key="1">
    <source>
        <dbReference type="SAM" id="Phobius"/>
    </source>
</evidence>
<dbReference type="PANTHER" id="PTHR34370:SF2">
    <property type="entry name" value="GAG-POL POLYPROTEIN_RETROTRANSPOSON"/>
    <property type="match status" value="1"/>
</dbReference>
<keyword evidence="3" id="KW-1185">Reference proteome</keyword>
<name>A0A834TL18_9FABA</name>
<feature type="transmembrane region" description="Helical" evidence="1">
    <location>
        <begin position="107"/>
        <end position="130"/>
    </location>
</feature>
<comment type="caution">
    <text evidence="2">The sequence shown here is derived from an EMBL/GenBank/DDBJ whole genome shotgun (WGS) entry which is preliminary data.</text>
</comment>
<dbReference type="PANTHER" id="PTHR34370">
    <property type="entry name" value="OS04G0600100 PROTEIN"/>
    <property type="match status" value="1"/>
</dbReference>
<dbReference type="EMBL" id="JAAIUW010000007">
    <property type="protein sequence ID" value="KAF7824188.1"/>
    <property type="molecule type" value="Genomic_DNA"/>
</dbReference>
<evidence type="ECO:0000313" key="2">
    <source>
        <dbReference type="EMBL" id="KAF7824188.1"/>
    </source>
</evidence>